<sequence length="156" mass="17558">LANDLSTSFKDAGEFIDNYFRLYPEVKQYMESVTEYLKEYGRVPIIHGLTRHFKNYNSANNMLKKNLERAAINTPIQGIAAHIMKLAMIAVSDALKSAGLKSRLILQVHDELLLEAPEDELETVKSLVKERMENVVELSVPLVVDVGFAKNWGGAH</sequence>
<dbReference type="PANTHER" id="PTHR10133:SF27">
    <property type="entry name" value="DNA POLYMERASE NU"/>
    <property type="match status" value="1"/>
</dbReference>
<dbReference type="PANTHER" id="PTHR10133">
    <property type="entry name" value="DNA POLYMERASE I"/>
    <property type="match status" value="1"/>
</dbReference>
<dbReference type="Gene3D" id="1.10.150.20">
    <property type="entry name" value="5' to 3' exonuclease, C-terminal subdomain"/>
    <property type="match status" value="1"/>
</dbReference>
<keyword evidence="1" id="KW-0235">DNA replication</keyword>
<dbReference type="GO" id="GO:0003677">
    <property type="term" value="F:DNA binding"/>
    <property type="evidence" value="ECO:0007669"/>
    <property type="project" value="InterPro"/>
</dbReference>
<reference evidence="3" key="1">
    <citation type="journal article" date="2014" name="Front. Microbiol.">
        <title>High frequency of phylogenetically diverse reductive dehalogenase-homologous genes in deep subseafloor sedimentary metagenomes.</title>
        <authorList>
            <person name="Kawai M."/>
            <person name="Futagami T."/>
            <person name="Toyoda A."/>
            <person name="Takaki Y."/>
            <person name="Nishi S."/>
            <person name="Hori S."/>
            <person name="Arai W."/>
            <person name="Tsubouchi T."/>
            <person name="Morono Y."/>
            <person name="Uchiyama I."/>
            <person name="Ito T."/>
            <person name="Fujiyama A."/>
            <person name="Inagaki F."/>
            <person name="Takami H."/>
        </authorList>
    </citation>
    <scope>NUCLEOTIDE SEQUENCE</scope>
    <source>
        <strain evidence="3">Expedition CK06-06</strain>
    </source>
</reference>
<evidence type="ECO:0000259" key="2">
    <source>
        <dbReference type="SMART" id="SM00482"/>
    </source>
</evidence>
<dbReference type="AlphaFoldDB" id="X0WC34"/>
<name>X0WC34_9ZZZZ</name>
<dbReference type="InterPro" id="IPR001098">
    <property type="entry name" value="DNA-dir_DNA_pol_A_palm_dom"/>
</dbReference>
<evidence type="ECO:0000256" key="1">
    <source>
        <dbReference type="ARBA" id="ARBA00022705"/>
    </source>
</evidence>
<dbReference type="Pfam" id="PF00476">
    <property type="entry name" value="DNA_pol_A"/>
    <property type="match status" value="1"/>
</dbReference>
<dbReference type="InterPro" id="IPR002298">
    <property type="entry name" value="DNA_polymerase_A"/>
</dbReference>
<dbReference type="GO" id="GO:0006302">
    <property type="term" value="P:double-strand break repair"/>
    <property type="evidence" value="ECO:0007669"/>
    <property type="project" value="TreeGrafter"/>
</dbReference>
<dbReference type="InterPro" id="IPR043502">
    <property type="entry name" value="DNA/RNA_pol_sf"/>
</dbReference>
<dbReference type="SUPFAM" id="SSF56672">
    <property type="entry name" value="DNA/RNA polymerases"/>
    <property type="match status" value="1"/>
</dbReference>
<dbReference type="EMBL" id="BARS01025962">
    <property type="protein sequence ID" value="GAG10241.1"/>
    <property type="molecule type" value="Genomic_DNA"/>
</dbReference>
<evidence type="ECO:0000313" key="3">
    <source>
        <dbReference type="EMBL" id="GAG10241.1"/>
    </source>
</evidence>
<protein>
    <recommendedName>
        <fullName evidence="2">DNA-directed DNA polymerase family A palm domain-containing protein</fullName>
    </recommendedName>
</protein>
<comment type="caution">
    <text evidence="3">The sequence shown here is derived from an EMBL/GenBank/DDBJ whole genome shotgun (WGS) entry which is preliminary data.</text>
</comment>
<gene>
    <name evidence="3" type="ORF">S01H1_40968</name>
</gene>
<feature type="domain" description="DNA-directed DNA polymerase family A palm" evidence="2">
    <location>
        <begin position="1"/>
        <end position="120"/>
    </location>
</feature>
<feature type="non-terminal residue" evidence="3">
    <location>
        <position position="1"/>
    </location>
</feature>
<dbReference type="GO" id="GO:0006261">
    <property type="term" value="P:DNA-templated DNA replication"/>
    <property type="evidence" value="ECO:0007669"/>
    <property type="project" value="InterPro"/>
</dbReference>
<proteinExistence type="predicted"/>
<organism evidence="3">
    <name type="scientific">marine sediment metagenome</name>
    <dbReference type="NCBI Taxonomy" id="412755"/>
    <lineage>
        <taxon>unclassified sequences</taxon>
        <taxon>metagenomes</taxon>
        <taxon>ecological metagenomes</taxon>
    </lineage>
</organism>
<dbReference type="SMART" id="SM00482">
    <property type="entry name" value="POLAc"/>
    <property type="match status" value="1"/>
</dbReference>
<dbReference type="GO" id="GO:0003887">
    <property type="term" value="F:DNA-directed DNA polymerase activity"/>
    <property type="evidence" value="ECO:0007669"/>
    <property type="project" value="InterPro"/>
</dbReference>
<dbReference type="Gene3D" id="3.30.70.370">
    <property type="match status" value="1"/>
</dbReference>
<dbReference type="PRINTS" id="PR00868">
    <property type="entry name" value="DNAPOLI"/>
</dbReference>
<accession>X0WC34</accession>